<dbReference type="AlphaFoldDB" id="A0A2R5FFT8"/>
<dbReference type="OrthoDB" id="485342at2"/>
<evidence type="ECO:0000313" key="4">
    <source>
        <dbReference type="Proteomes" id="UP000245124"/>
    </source>
</evidence>
<organism evidence="3 4">
    <name type="scientific">Nostoc commune NIES-4072</name>
    <dbReference type="NCBI Taxonomy" id="2005467"/>
    <lineage>
        <taxon>Bacteria</taxon>
        <taxon>Bacillati</taxon>
        <taxon>Cyanobacteriota</taxon>
        <taxon>Cyanophyceae</taxon>
        <taxon>Nostocales</taxon>
        <taxon>Nostocaceae</taxon>
        <taxon>Nostoc</taxon>
    </lineage>
</organism>
<dbReference type="EMBL" id="BDUD01000001">
    <property type="protein sequence ID" value="GBG16945.1"/>
    <property type="molecule type" value="Genomic_DNA"/>
</dbReference>
<dbReference type="RefSeq" id="WP_109007235.1">
    <property type="nucleotide sequence ID" value="NZ_BDUD01000001.1"/>
</dbReference>
<name>A0A2R5FFT8_NOSCO</name>
<evidence type="ECO:0000256" key="1">
    <source>
        <dbReference type="SAM" id="SignalP"/>
    </source>
</evidence>
<comment type="caution">
    <text evidence="3">The sequence shown here is derived from an EMBL/GenBank/DDBJ whole genome shotgun (WGS) entry which is preliminary data.</text>
</comment>
<feature type="chain" id="PRO_5015362110" description="Ice-binding protein C-terminal domain-containing protein" evidence="1">
    <location>
        <begin position="27"/>
        <end position="233"/>
    </location>
</feature>
<dbReference type="Proteomes" id="UP000245124">
    <property type="component" value="Unassembled WGS sequence"/>
</dbReference>
<protein>
    <recommendedName>
        <fullName evidence="2">Ice-binding protein C-terminal domain-containing protein</fullName>
    </recommendedName>
</protein>
<proteinExistence type="predicted"/>
<reference evidence="3 4" key="1">
    <citation type="submission" date="2017-06" db="EMBL/GenBank/DDBJ databases">
        <title>Genome sequencing of cyanobaciteial culture collection at National Institute for Environmental Studies (NIES).</title>
        <authorList>
            <person name="Hirose Y."/>
            <person name="Shimura Y."/>
            <person name="Fujisawa T."/>
            <person name="Nakamura Y."/>
            <person name="Kawachi M."/>
        </authorList>
    </citation>
    <scope>NUCLEOTIDE SEQUENCE [LARGE SCALE GENOMIC DNA]</scope>
    <source>
        <strain evidence="3 4">NIES-4072</strain>
    </source>
</reference>
<dbReference type="Pfam" id="PF07589">
    <property type="entry name" value="PEP-CTERM"/>
    <property type="match status" value="1"/>
</dbReference>
<accession>A0A2R5FFT8</accession>
<evidence type="ECO:0000313" key="3">
    <source>
        <dbReference type="EMBL" id="GBG16945.1"/>
    </source>
</evidence>
<gene>
    <name evidence="3" type="ORF">NIES4072_05910</name>
</gene>
<keyword evidence="1" id="KW-0732">Signal</keyword>
<dbReference type="InterPro" id="IPR013424">
    <property type="entry name" value="Ice-binding_C"/>
</dbReference>
<feature type="domain" description="Ice-binding protein C-terminal" evidence="2">
    <location>
        <begin position="204"/>
        <end position="225"/>
    </location>
</feature>
<keyword evidence="4" id="KW-1185">Reference proteome</keyword>
<dbReference type="NCBIfam" id="TIGR02595">
    <property type="entry name" value="PEP_CTERM"/>
    <property type="match status" value="1"/>
</dbReference>
<feature type="signal peptide" evidence="1">
    <location>
        <begin position="1"/>
        <end position="26"/>
    </location>
</feature>
<sequence>MLTLQKLSLALVGTAIFSMSTNPAGAVSLTIGNSTSVAGEGQKTNILGTKTIDFNLGTATDPNGFATYSGSNGIVKGSITNQYATPLGDNSYYLTVAPSGLQNIPGSGNETITFANPIDYFGFYWGSIDAYNSVSVYSGSNLITTFNGKSVPGASADGNQTSLTNNVYVNFLANTSKGETFDKVVFSSTGIAFETDNHSYRLASVPEPTTILGLLAFGVVSVGSFMKRKSKLV</sequence>
<evidence type="ECO:0000259" key="2">
    <source>
        <dbReference type="Pfam" id="PF07589"/>
    </source>
</evidence>